<dbReference type="Gene3D" id="1.10.287.110">
    <property type="entry name" value="DnaJ domain"/>
    <property type="match status" value="1"/>
</dbReference>
<protein>
    <submittedName>
        <fullName evidence="2">DnaJ domain-containing protein</fullName>
    </submittedName>
</protein>
<dbReference type="SUPFAM" id="SSF46565">
    <property type="entry name" value="Chaperone J-domain"/>
    <property type="match status" value="1"/>
</dbReference>
<dbReference type="InterPro" id="IPR001623">
    <property type="entry name" value="DnaJ_domain"/>
</dbReference>
<dbReference type="PROSITE" id="PS00636">
    <property type="entry name" value="DNAJ_1"/>
    <property type="match status" value="1"/>
</dbReference>
<feature type="domain" description="J" evidence="1">
    <location>
        <begin position="44"/>
        <end position="112"/>
    </location>
</feature>
<gene>
    <name evidence="2" type="ORF">CTI12_AA369300</name>
</gene>
<dbReference type="CDD" id="cd06257">
    <property type="entry name" value="DnaJ"/>
    <property type="match status" value="1"/>
</dbReference>
<dbReference type="InterPro" id="IPR036869">
    <property type="entry name" value="J_dom_sf"/>
</dbReference>
<dbReference type="AlphaFoldDB" id="A0A2U1MK21"/>
<name>A0A2U1MK21_ARTAN</name>
<comment type="caution">
    <text evidence="2">The sequence shown here is derived from an EMBL/GenBank/DDBJ whole genome shotgun (WGS) entry which is preliminary data.</text>
</comment>
<dbReference type="InterPro" id="IPR018253">
    <property type="entry name" value="DnaJ_domain_CS"/>
</dbReference>
<evidence type="ECO:0000259" key="1">
    <source>
        <dbReference type="PROSITE" id="PS50076"/>
    </source>
</evidence>
<evidence type="ECO:0000313" key="3">
    <source>
        <dbReference type="Proteomes" id="UP000245207"/>
    </source>
</evidence>
<proteinExistence type="predicted"/>
<evidence type="ECO:0000313" key="2">
    <source>
        <dbReference type="EMBL" id="PWA61587.1"/>
    </source>
</evidence>
<dbReference type="Pfam" id="PF00226">
    <property type="entry name" value="DnaJ"/>
    <property type="match status" value="1"/>
</dbReference>
<dbReference type="STRING" id="35608.A0A2U1MK21"/>
<dbReference type="PANTHER" id="PTHR45090:SF3">
    <property type="entry name" value="OS09G0368800 PROTEIN"/>
    <property type="match status" value="1"/>
</dbReference>
<accession>A0A2U1MK21</accession>
<dbReference type="InterPro" id="IPR053232">
    <property type="entry name" value="DnaJ_C/III_chloroplastic"/>
</dbReference>
<dbReference type="GO" id="GO:0009507">
    <property type="term" value="C:chloroplast"/>
    <property type="evidence" value="ECO:0007669"/>
    <property type="project" value="TreeGrafter"/>
</dbReference>
<organism evidence="2 3">
    <name type="scientific">Artemisia annua</name>
    <name type="common">Sweet wormwood</name>
    <dbReference type="NCBI Taxonomy" id="35608"/>
    <lineage>
        <taxon>Eukaryota</taxon>
        <taxon>Viridiplantae</taxon>
        <taxon>Streptophyta</taxon>
        <taxon>Embryophyta</taxon>
        <taxon>Tracheophyta</taxon>
        <taxon>Spermatophyta</taxon>
        <taxon>Magnoliopsida</taxon>
        <taxon>eudicotyledons</taxon>
        <taxon>Gunneridae</taxon>
        <taxon>Pentapetalae</taxon>
        <taxon>asterids</taxon>
        <taxon>campanulids</taxon>
        <taxon>Asterales</taxon>
        <taxon>Asteraceae</taxon>
        <taxon>Asteroideae</taxon>
        <taxon>Anthemideae</taxon>
        <taxon>Artemisiinae</taxon>
        <taxon>Artemisia</taxon>
    </lineage>
</organism>
<keyword evidence="3" id="KW-1185">Reference proteome</keyword>
<dbReference type="EMBL" id="PKPP01005068">
    <property type="protein sequence ID" value="PWA61587.1"/>
    <property type="molecule type" value="Genomic_DNA"/>
</dbReference>
<dbReference type="PRINTS" id="PR00625">
    <property type="entry name" value="JDOMAIN"/>
</dbReference>
<dbReference type="SMART" id="SM00271">
    <property type="entry name" value="DnaJ"/>
    <property type="match status" value="1"/>
</dbReference>
<dbReference type="PANTHER" id="PTHR45090">
    <property type="entry name" value="CHAPERONE PROTEIN DNAJ 20 CHLOROPLASTIC"/>
    <property type="match status" value="1"/>
</dbReference>
<sequence length="153" mass="18043">MSLKMNFVLQKSDMLLKKEKVFNNKVTRISCRAKELHIHNKKKNLYQVLSLESENVSFHDLKKAYRAKALQLHPDVAPSSKKEECAKQFVELREAYEVLSDPTSRREYDLSIAGDHVCREQNVHFSKIVWEMQLEGLKQRSANRPERRNIRFV</sequence>
<dbReference type="PROSITE" id="PS50076">
    <property type="entry name" value="DNAJ_2"/>
    <property type="match status" value="1"/>
</dbReference>
<reference evidence="2 3" key="1">
    <citation type="journal article" date="2018" name="Mol. Plant">
        <title>The genome of Artemisia annua provides insight into the evolution of Asteraceae family and artemisinin biosynthesis.</title>
        <authorList>
            <person name="Shen Q."/>
            <person name="Zhang L."/>
            <person name="Liao Z."/>
            <person name="Wang S."/>
            <person name="Yan T."/>
            <person name="Shi P."/>
            <person name="Liu M."/>
            <person name="Fu X."/>
            <person name="Pan Q."/>
            <person name="Wang Y."/>
            <person name="Lv Z."/>
            <person name="Lu X."/>
            <person name="Zhang F."/>
            <person name="Jiang W."/>
            <person name="Ma Y."/>
            <person name="Chen M."/>
            <person name="Hao X."/>
            <person name="Li L."/>
            <person name="Tang Y."/>
            <person name="Lv G."/>
            <person name="Zhou Y."/>
            <person name="Sun X."/>
            <person name="Brodelius P.E."/>
            <person name="Rose J.K.C."/>
            <person name="Tang K."/>
        </authorList>
    </citation>
    <scope>NUCLEOTIDE SEQUENCE [LARGE SCALE GENOMIC DNA]</scope>
    <source>
        <strain evidence="3">cv. Huhao1</strain>
        <tissue evidence="2">Leaf</tissue>
    </source>
</reference>
<dbReference type="Proteomes" id="UP000245207">
    <property type="component" value="Unassembled WGS sequence"/>
</dbReference>
<dbReference type="OrthoDB" id="10250354at2759"/>